<organism evidence="6 7">
    <name type="scientific">Amycolatopsis pithecellobii</name>
    <dbReference type="NCBI Taxonomy" id="664692"/>
    <lineage>
        <taxon>Bacteria</taxon>
        <taxon>Bacillati</taxon>
        <taxon>Actinomycetota</taxon>
        <taxon>Actinomycetes</taxon>
        <taxon>Pseudonocardiales</taxon>
        <taxon>Pseudonocardiaceae</taxon>
        <taxon>Amycolatopsis</taxon>
    </lineage>
</organism>
<reference evidence="6 7" key="1">
    <citation type="submission" date="2019-11" db="EMBL/GenBank/DDBJ databases">
        <title>Draft genome of Amycolatopsis RM579.</title>
        <authorList>
            <person name="Duangmal K."/>
            <person name="Mingma R."/>
        </authorList>
    </citation>
    <scope>NUCLEOTIDE SEQUENCE [LARGE SCALE GENOMIC DNA]</scope>
    <source>
        <strain evidence="6 7">RM579</strain>
    </source>
</reference>
<dbReference type="InterPro" id="IPR027417">
    <property type="entry name" value="P-loop_NTPase"/>
</dbReference>
<proteinExistence type="predicted"/>
<dbReference type="CDD" id="cd03293">
    <property type="entry name" value="ABC_NrtD_SsuB_transporters"/>
    <property type="match status" value="1"/>
</dbReference>
<evidence type="ECO:0000256" key="2">
    <source>
        <dbReference type="ARBA" id="ARBA00022741"/>
    </source>
</evidence>
<dbReference type="PROSITE" id="PS50893">
    <property type="entry name" value="ABC_TRANSPORTER_2"/>
    <property type="match status" value="1"/>
</dbReference>
<evidence type="ECO:0000256" key="1">
    <source>
        <dbReference type="ARBA" id="ARBA00022448"/>
    </source>
</evidence>
<dbReference type="InterPro" id="IPR050166">
    <property type="entry name" value="ABC_transporter_ATP-bind"/>
</dbReference>
<dbReference type="InterPro" id="IPR003439">
    <property type="entry name" value="ABC_transporter-like_ATP-bd"/>
</dbReference>
<feature type="region of interest" description="Disordered" evidence="4">
    <location>
        <begin position="1"/>
        <end position="21"/>
    </location>
</feature>
<dbReference type="InterPro" id="IPR017871">
    <property type="entry name" value="ABC_transporter-like_CS"/>
</dbReference>
<evidence type="ECO:0000259" key="5">
    <source>
        <dbReference type="PROSITE" id="PS50893"/>
    </source>
</evidence>
<keyword evidence="2" id="KW-0547">Nucleotide-binding</keyword>
<dbReference type="InterPro" id="IPR003593">
    <property type="entry name" value="AAA+_ATPase"/>
</dbReference>
<evidence type="ECO:0000256" key="4">
    <source>
        <dbReference type="SAM" id="MobiDB-lite"/>
    </source>
</evidence>
<dbReference type="PANTHER" id="PTHR42788:SF13">
    <property type="entry name" value="ALIPHATIC SULFONATES IMPORT ATP-BINDING PROTEIN SSUB"/>
    <property type="match status" value="1"/>
</dbReference>
<dbReference type="EMBL" id="WMBA01000004">
    <property type="protein sequence ID" value="MTD53231.1"/>
    <property type="molecule type" value="Genomic_DNA"/>
</dbReference>
<dbReference type="PANTHER" id="PTHR42788">
    <property type="entry name" value="TAURINE IMPORT ATP-BINDING PROTEIN-RELATED"/>
    <property type="match status" value="1"/>
</dbReference>
<evidence type="ECO:0000313" key="6">
    <source>
        <dbReference type="EMBL" id="MTD53231.1"/>
    </source>
</evidence>
<dbReference type="SUPFAM" id="SSF52540">
    <property type="entry name" value="P-loop containing nucleoside triphosphate hydrolases"/>
    <property type="match status" value="1"/>
</dbReference>
<dbReference type="Gene3D" id="3.40.50.300">
    <property type="entry name" value="P-loop containing nucleotide triphosphate hydrolases"/>
    <property type="match status" value="1"/>
</dbReference>
<accession>A0A6N7Z0F0</accession>
<name>A0A6N7Z0F0_9PSEU</name>
<keyword evidence="7" id="KW-1185">Reference proteome</keyword>
<dbReference type="Pfam" id="PF00005">
    <property type="entry name" value="ABC_tran"/>
    <property type="match status" value="1"/>
</dbReference>
<keyword evidence="1" id="KW-0813">Transport</keyword>
<sequence>MKGSAAGLAKPVPGTRTTATAPRGTIELEAVGHSFLAGKTRRPAIRDVSFTVEQGEFCAVVGPSGCGKTTILNLVSGLLRPTEGRVSVDGKPVRAVSSDIGYMPAQDSLLPWRTVLGNVEFPLQLAGESRKSRLDRAREMISAVGLEKVLDHHPHQLSQGMRQRVAIARTFATGSRIILMDEPFGALDAQTRVVIQDLFLSIWERRKPTVILITHDVAEAVALADVVVSMSPSPGTVRATRRIELPRPRSAEQLIFESTRFQSYMKEIWHELRGGE</sequence>
<comment type="caution">
    <text evidence="6">The sequence shown here is derived from an EMBL/GenBank/DDBJ whole genome shotgun (WGS) entry which is preliminary data.</text>
</comment>
<keyword evidence="3 6" id="KW-0067">ATP-binding</keyword>
<evidence type="ECO:0000256" key="3">
    <source>
        <dbReference type="ARBA" id="ARBA00022840"/>
    </source>
</evidence>
<dbReference type="PROSITE" id="PS00211">
    <property type="entry name" value="ABC_TRANSPORTER_1"/>
    <property type="match status" value="1"/>
</dbReference>
<dbReference type="OrthoDB" id="4533303at2"/>
<dbReference type="Proteomes" id="UP000440096">
    <property type="component" value="Unassembled WGS sequence"/>
</dbReference>
<dbReference type="SMART" id="SM00382">
    <property type="entry name" value="AAA"/>
    <property type="match status" value="1"/>
</dbReference>
<dbReference type="AlphaFoldDB" id="A0A6N7Z0F0"/>
<dbReference type="GO" id="GO:0005524">
    <property type="term" value="F:ATP binding"/>
    <property type="evidence" value="ECO:0007669"/>
    <property type="project" value="UniProtKB-KW"/>
</dbReference>
<feature type="domain" description="ABC transporter" evidence="5">
    <location>
        <begin position="26"/>
        <end position="257"/>
    </location>
</feature>
<protein>
    <submittedName>
        <fullName evidence="6">ATP-binding cassette domain-containing protein</fullName>
    </submittedName>
</protein>
<gene>
    <name evidence="6" type="ORF">GKO32_04445</name>
</gene>
<dbReference type="RefSeq" id="WP_154755474.1">
    <property type="nucleotide sequence ID" value="NZ_WMBA01000004.1"/>
</dbReference>
<dbReference type="GO" id="GO:0016887">
    <property type="term" value="F:ATP hydrolysis activity"/>
    <property type="evidence" value="ECO:0007669"/>
    <property type="project" value="InterPro"/>
</dbReference>
<evidence type="ECO:0000313" key="7">
    <source>
        <dbReference type="Proteomes" id="UP000440096"/>
    </source>
</evidence>